<dbReference type="Gene3D" id="1.10.10.10">
    <property type="entry name" value="Winged helix-like DNA-binding domain superfamily/Winged helix DNA-binding domain"/>
    <property type="match status" value="1"/>
</dbReference>
<reference evidence="9" key="1">
    <citation type="submission" date="2022-08" db="EMBL/GenBank/DDBJ databases">
        <authorList>
            <person name="Marques A."/>
        </authorList>
    </citation>
    <scope>NUCLEOTIDE SEQUENCE</scope>
    <source>
        <strain evidence="9">RhyPub2mFocal</strain>
        <tissue evidence="9">Leaves</tissue>
    </source>
</reference>
<dbReference type="Pfam" id="PF23598">
    <property type="entry name" value="LRR_14"/>
    <property type="match status" value="1"/>
</dbReference>
<evidence type="ECO:0000259" key="8">
    <source>
        <dbReference type="Pfam" id="PF23598"/>
    </source>
</evidence>
<dbReference type="GO" id="GO:0002758">
    <property type="term" value="P:innate immune response-activating signaling pathway"/>
    <property type="evidence" value="ECO:0007669"/>
    <property type="project" value="UniProtKB-ARBA"/>
</dbReference>
<evidence type="ECO:0000256" key="2">
    <source>
        <dbReference type="ARBA" id="ARBA00022614"/>
    </source>
</evidence>
<evidence type="ECO:0000259" key="7">
    <source>
        <dbReference type="Pfam" id="PF23559"/>
    </source>
</evidence>
<dbReference type="InterPro" id="IPR036388">
    <property type="entry name" value="WH-like_DNA-bd_sf"/>
</dbReference>
<dbReference type="GO" id="GO:0000166">
    <property type="term" value="F:nucleotide binding"/>
    <property type="evidence" value="ECO:0007669"/>
    <property type="project" value="UniProtKB-KW"/>
</dbReference>
<dbReference type="Gene3D" id="3.80.10.10">
    <property type="entry name" value="Ribonuclease Inhibitor"/>
    <property type="match status" value="1"/>
</dbReference>
<comment type="caution">
    <text evidence="9">The sequence shown here is derived from an EMBL/GenBank/DDBJ whole genome shotgun (WGS) entry which is preliminary data.</text>
</comment>
<dbReference type="GO" id="GO:0042742">
    <property type="term" value="P:defense response to bacterium"/>
    <property type="evidence" value="ECO:0007669"/>
    <property type="project" value="UniProtKB-ARBA"/>
</dbReference>
<dbReference type="FunFam" id="1.10.10.10:FF:000322">
    <property type="entry name" value="Probable disease resistance protein At1g63360"/>
    <property type="match status" value="1"/>
</dbReference>
<dbReference type="InterPro" id="IPR032675">
    <property type="entry name" value="LRR_dom_sf"/>
</dbReference>
<gene>
    <name evidence="9" type="ORF">LUZ62_079042</name>
</gene>
<name>A0AAV8DJI1_9POAL</name>
<dbReference type="InterPro" id="IPR041118">
    <property type="entry name" value="Rx_N"/>
</dbReference>
<keyword evidence="3" id="KW-0677">Repeat</keyword>
<dbReference type="PANTHER" id="PTHR23155">
    <property type="entry name" value="DISEASE RESISTANCE PROTEIN RP"/>
    <property type="match status" value="1"/>
</dbReference>
<dbReference type="GO" id="GO:0009626">
    <property type="term" value="P:plant-type hypersensitive response"/>
    <property type="evidence" value="ECO:0007669"/>
    <property type="project" value="UniProtKB-ARBA"/>
</dbReference>
<feature type="domain" description="Disease resistance protein winged helix" evidence="7">
    <location>
        <begin position="811"/>
        <end position="881"/>
    </location>
</feature>
<dbReference type="InterPro" id="IPR044974">
    <property type="entry name" value="Disease_R_plants"/>
</dbReference>
<dbReference type="SUPFAM" id="SSF52058">
    <property type="entry name" value="L domain-like"/>
    <property type="match status" value="1"/>
</dbReference>
<evidence type="ECO:0000259" key="6">
    <source>
        <dbReference type="Pfam" id="PF18052"/>
    </source>
</evidence>
<keyword evidence="2" id="KW-0433">Leucine-rich repeat</keyword>
<dbReference type="Proteomes" id="UP001140206">
    <property type="component" value="Chromosome 4"/>
</dbReference>
<dbReference type="Pfam" id="PF23559">
    <property type="entry name" value="WHD_DRP"/>
    <property type="match status" value="1"/>
</dbReference>
<evidence type="ECO:0000256" key="1">
    <source>
        <dbReference type="ARBA" id="ARBA00008894"/>
    </source>
</evidence>
<comment type="similarity">
    <text evidence="1">Belongs to the disease resistance NB-LRR family.</text>
</comment>
<feature type="domain" description="Disease resistance N-terminal" evidence="6">
    <location>
        <begin position="164"/>
        <end position="247"/>
    </location>
</feature>
<evidence type="ECO:0000256" key="3">
    <source>
        <dbReference type="ARBA" id="ARBA00022737"/>
    </source>
</evidence>
<feature type="domain" description="Disease resistance N-terminal" evidence="6">
    <location>
        <begin position="5"/>
        <end position="87"/>
    </location>
</feature>
<keyword evidence="10" id="KW-1185">Reference proteome</keyword>
<organism evidence="9 10">
    <name type="scientific">Rhynchospora pubera</name>
    <dbReference type="NCBI Taxonomy" id="906938"/>
    <lineage>
        <taxon>Eukaryota</taxon>
        <taxon>Viridiplantae</taxon>
        <taxon>Streptophyta</taxon>
        <taxon>Embryophyta</taxon>
        <taxon>Tracheophyta</taxon>
        <taxon>Spermatophyta</taxon>
        <taxon>Magnoliopsida</taxon>
        <taxon>Liliopsida</taxon>
        <taxon>Poales</taxon>
        <taxon>Cyperaceae</taxon>
        <taxon>Cyperoideae</taxon>
        <taxon>Rhynchosporeae</taxon>
        <taxon>Rhynchospora</taxon>
    </lineage>
</organism>
<feature type="domain" description="Disease resistance N-terminal" evidence="6">
    <location>
        <begin position="323"/>
        <end position="395"/>
    </location>
</feature>
<evidence type="ECO:0000256" key="5">
    <source>
        <dbReference type="ARBA" id="ARBA00022821"/>
    </source>
</evidence>
<evidence type="ECO:0000256" key="4">
    <source>
        <dbReference type="ARBA" id="ARBA00022741"/>
    </source>
</evidence>
<dbReference type="InterPro" id="IPR055414">
    <property type="entry name" value="LRR_R13L4/SHOC2-like"/>
</dbReference>
<dbReference type="InterPro" id="IPR038005">
    <property type="entry name" value="RX-like_CC"/>
</dbReference>
<proteinExistence type="inferred from homology"/>
<dbReference type="EMBL" id="JAMFTS010000004">
    <property type="protein sequence ID" value="KAJ4768667.1"/>
    <property type="molecule type" value="Genomic_DNA"/>
</dbReference>
<keyword evidence="5" id="KW-0611">Plant defense</keyword>
<accession>A0AAV8DJI1</accession>
<dbReference type="InterPro" id="IPR058922">
    <property type="entry name" value="WHD_DRP"/>
</dbReference>
<feature type="domain" description="Disease resistance R13L4/SHOC-2-like LRR" evidence="8">
    <location>
        <begin position="945"/>
        <end position="1275"/>
    </location>
</feature>
<dbReference type="Gene3D" id="1.20.5.4130">
    <property type="match status" value="3"/>
</dbReference>
<evidence type="ECO:0000313" key="10">
    <source>
        <dbReference type="Proteomes" id="UP001140206"/>
    </source>
</evidence>
<keyword evidence="4" id="KW-0547">Nucleotide-binding</keyword>
<dbReference type="PANTHER" id="PTHR23155:SF1185">
    <property type="entry name" value="DISEASE RESISTANCE RPP8-LIKE PROTEIN 3-RELATED"/>
    <property type="match status" value="1"/>
</dbReference>
<protein>
    <submittedName>
        <fullName evidence="9">Disease resistance protein (CC-NBS-LRR class) family protein</fullName>
    </submittedName>
</protein>
<dbReference type="Pfam" id="PF18052">
    <property type="entry name" value="Rx_N"/>
    <property type="match status" value="3"/>
</dbReference>
<sequence>MAENIVDSILGKLEDDFVKKLLRRSGVSEQVMWVTIELQFIDAFLKDADSKHIVDERQKHWVKEVKYLVYWIEDVVETLLLHIPQKRYGKIEAFNWLLTKNKEPLTLSIFRNSIDKIRERSHEISKSRNNYVITDLDEGIEVEIRQSVQLQTVLPEVGDAMNIISNVQEKLRDAFVTNVPVLRLYGVNDQVEKVSRALRWIEAFLKEVNKKHILGEMQKQLVKDVRDLVYHIQDVLPTFLLAVHQNMPGNMNTFKRWFTDFRILPSVHKFVVNINKIEKRIREIGENIEWYGRINLGGGLAREIRQPVQQIVLPEIEHIEKVMGSVQEKLMDASVVLHQCGVNDQVEKVSHALRRIEALLEEVNKKHIVGERQKQLVKDVGDLVYYIQEVLDTDTFLLVVRQRTSGNINTFKRWFAKYTILPNLVFKINKIEGTIQEIGKNRDRYRLPNLGDGVAREIGQPVKQIIDDIERVTSSVLEKLGDVFVKKLLHQYGVSEKLLKVSHDISWIQAFLKDASIENYNVNYLMIEMGNLVNCTQKVIHTLTMVPQKKPGMMDSLMIHIIILPVVDRLVKEINEIEVRIQEINENIVTHGVTYLGDGVAREIRQPIQQVMLSDVDDIERVRKSILEMLGDVSFKRMLHQYGVSEKVLKVSRELWWIQSSLEDASFENNNINSLIKVMTRDLTHSFQKAIDTFRSVVPQKKSFMTEFTNITILPLVHRFVIEINEIEERIQEIYENKIRYGVTYLGYGVAGEIRQPVQQIVLPDDDAGIVVLDDDVGEHLQPYNTTVGCSTSYQDLPIVLKSCFMYFAAFPEDYEIDARSLLSMWIAEGFIPNHENIALEEIAESFLEDLVQRSMVEVSERTFDGSIARCRIHSLMRGLAIKKAQEDNFLMVCSKVDDVKNCIQTHRLAINDSLWYTRTREDEKLYGEAITSASSNIRALLSSRLMPNISKLMHLKVLSNAEWTPSVVYEPEKFGRLRQLRYVQLIVEEIRRNDIEKFQKFIGGMKFLQTLDLRNGSICDLPDCVWHVETLRHVLLPTWPGFTSGPPPSINLENLQSLSGVTNRKSWVERGTPKIPNVKLLEIGPRDQFQWNTISTLLGTVNHLMTLQIIGDDIPLNIIDISKFPFYHDLKNLDLWNEYETYHNKIDLQVGMFPIQLTALRLKYLQFQQDPIPVLEKLENLRFLFLGGSKIEQLCCSAGGFNQLEELELWKLEILEEWKIEEGAMPKLKKLQVSHCPLLRVPHGLQNLGTLQELTWYSRSQFHKISKTMVNEIHKICKHVPSIITPEVC</sequence>
<evidence type="ECO:0000313" key="9">
    <source>
        <dbReference type="EMBL" id="KAJ4768667.1"/>
    </source>
</evidence>
<dbReference type="CDD" id="cd14798">
    <property type="entry name" value="RX-CC_like"/>
    <property type="match status" value="2"/>
</dbReference>